<proteinExistence type="predicted"/>
<gene>
    <name evidence="1" type="ORF">DSO57_1025182</name>
</gene>
<sequence>MALNLQYQGKASASTNFSLLGLNIHPPAGHVPTPTEQPESSTIFKAKAIPALVCALCPDIFGSFLNRPLLRKRLHPTCEDRDQCRSDLKGGIPVQGHCIDE</sequence>
<comment type="caution">
    <text evidence="1">The sequence shown here is derived from an EMBL/GenBank/DDBJ whole genome shotgun (WGS) entry which is preliminary data.</text>
</comment>
<keyword evidence="2" id="KW-1185">Reference proteome</keyword>
<organism evidence="1 2">
    <name type="scientific">Entomophthora muscae</name>
    <dbReference type="NCBI Taxonomy" id="34485"/>
    <lineage>
        <taxon>Eukaryota</taxon>
        <taxon>Fungi</taxon>
        <taxon>Fungi incertae sedis</taxon>
        <taxon>Zoopagomycota</taxon>
        <taxon>Entomophthoromycotina</taxon>
        <taxon>Entomophthoromycetes</taxon>
        <taxon>Entomophthorales</taxon>
        <taxon>Entomophthoraceae</taxon>
        <taxon>Entomophthora</taxon>
    </lineage>
</organism>
<reference evidence="1" key="1">
    <citation type="submission" date="2022-04" db="EMBL/GenBank/DDBJ databases">
        <title>Genome of the entomopathogenic fungus Entomophthora muscae.</title>
        <authorList>
            <person name="Elya C."/>
            <person name="Lovett B.R."/>
            <person name="Lee E."/>
            <person name="Macias A.M."/>
            <person name="Hajek A.E."/>
            <person name="De Bivort B.L."/>
            <person name="Kasson M.T."/>
            <person name="De Fine Licht H.H."/>
            <person name="Stajich J.E."/>
        </authorList>
    </citation>
    <scope>NUCLEOTIDE SEQUENCE</scope>
    <source>
        <strain evidence="1">Berkeley</strain>
    </source>
</reference>
<name>A0ACC2TD99_9FUNG</name>
<accession>A0ACC2TD99</accession>
<dbReference type="EMBL" id="QTSX02002980">
    <property type="protein sequence ID" value="KAJ9072649.1"/>
    <property type="molecule type" value="Genomic_DNA"/>
</dbReference>
<evidence type="ECO:0000313" key="2">
    <source>
        <dbReference type="Proteomes" id="UP001165960"/>
    </source>
</evidence>
<evidence type="ECO:0000313" key="1">
    <source>
        <dbReference type="EMBL" id="KAJ9072649.1"/>
    </source>
</evidence>
<dbReference type="Proteomes" id="UP001165960">
    <property type="component" value="Unassembled WGS sequence"/>
</dbReference>
<protein>
    <submittedName>
        <fullName evidence="1">Uncharacterized protein</fullName>
    </submittedName>
</protein>